<evidence type="ECO:0000256" key="6">
    <source>
        <dbReference type="ARBA" id="ARBA00022970"/>
    </source>
</evidence>
<evidence type="ECO:0000256" key="8">
    <source>
        <dbReference type="ARBA" id="ARBA00023136"/>
    </source>
</evidence>
<comment type="subcellular location">
    <subcellularLocation>
        <location evidence="1">Cell inner membrane</location>
        <topology evidence="1">Multi-pass membrane protein</topology>
    </subcellularLocation>
</comment>
<keyword evidence="7 9" id="KW-1133">Transmembrane helix</keyword>
<dbReference type="GO" id="GO:0003333">
    <property type="term" value="P:amino acid transmembrane transport"/>
    <property type="evidence" value="ECO:0007669"/>
    <property type="project" value="InterPro"/>
</dbReference>
<feature type="transmembrane region" description="Helical" evidence="9">
    <location>
        <begin position="358"/>
        <end position="379"/>
    </location>
</feature>
<keyword evidence="8 9" id="KW-0472">Membrane</keyword>
<dbReference type="InterPro" id="IPR013059">
    <property type="entry name" value="Trp_tyr_transpt"/>
</dbReference>
<protein>
    <recommendedName>
        <fullName evidence="12">Amino acid transporter transmembrane domain-containing protein</fullName>
    </recommendedName>
</protein>
<evidence type="ECO:0000256" key="5">
    <source>
        <dbReference type="ARBA" id="ARBA00022692"/>
    </source>
</evidence>
<feature type="transmembrane region" description="Helical" evidence="9">
    <location>
        <begin position="289"/>
        <end position="309"/>
    </location>
</feature>
<gene>
    <name evidence="10" type="ORF">A2672_01845</name>
</gene>
<organism evidence="10 11">
    <name type="scientific">Candidatus Wildermuthbacteria bacterium RIFCSPHIGHO2_01_FULL_49_22b</name>
    <dbReference type="NCBI Taxonomy" id="1802448"/>
    <lineage>
        <taxon>Bacteria</taxon>
        <taxon>Candidatus Wildermuthiibacteriota</taxon>
    </lineage>
</organism>
<evidence type="ECO:0000256" key="1">
    <source>
        <dbReference type="ARBA" id="ARBA00004429"/>
    </source>
</evidence>
<dbReference type="Gene3D" id="1.20.1740.10">
    <property type="entry name" value="Amino acid/polyamine transporter I"/>
    <property type="match status" value="1"/>
</dbReference>
<reference evidence="10 11" key="1">
    <citation type="journal article" date="2016" name="Nat. Commun.">
        <title>Thousands of microbial genomes shed light on interconnected biogeochemical processes in an aquifer system.</title>
        <authorList>
            <person name="Anantharaman K."/>
            <person name="Brown C.T."/>
            <person name="Hug L.A."/>
            <person name="Sharon I."/>
            <person name="Castelle C.J."/>
            <person name="Probst A.J."/>
            <person name="Thomas B.C."/>
            <person name="Singh A."/>
            <person name="Wilkins M.J."/>
            <person name="Karaoz U."/>
            <person name="Brodie E.L."/>
            <person name="Williams K.H."/>
            <person name="Hubbard S.S."/>
            <person name="Banfield J.F."/>
        </authorList>
    </citation>
    <scope>NUCLEOTIDE SEQUENCE [LARGE SCALE GENOMIC DNA]</scope>
</reference>
<evidence type="ECO:0000313" key="11">
    <source>
        <dbReference type="Proteomes" id="UP000178065"/>
    </source>
</evidence>
<evidence type="ECO:0000256" key="7">
    <source>
        <dbReference type="ARBA" id="ARBA00022989"/>
    </source>
</evidence>
<keyword evidence="3" id="KW-1003">Cell membrane</keyword>
<feature type="transmembrane region" description="Helical" evidence="9">
    <location>
        <begin position="80"/>
        <end position="101"/>
    </location>
</feature>
<feature type="transmembrane region" description="Helical" evidence="9">
    <location>
        <begin position="107"/>
        <end position="133"/>
    </location>
</feature>
<name>A0A1G2QYK7_9BACT</name>
<evidence type="ECO:0000256" key="3">
    <source>
        <dbReference type="ARBA" id="ARBA00022475"/>
    </source>
</evidence>
<sequence length="381" mass="41485">MSNSFLLALSVLVGTIIGAGIFGIPYVAAQSGMVPAIFYFIILGASVMLLHLFFGEVVLRTYEKHRLIGYARMYLGRRASWLAAFTTVFGIVGALLAYTILGGKFLVLLFGSLLPFSETAFAILFWFVLSLFIIRGIQLIAKAEFVMNIALFAAVFFIFFFAAPEVKLENFSLINTNHLFLPYGVILFALAGWSAIPEIADFFKNSKEKKSLDNLIVWASVITTALYFFFAVFVVGVSGPATSSDALQGLEGPLGRGIVQLGALFGLVAIAASFLVLGNYLKNSLRYDFNLSYTFSAAIAIAMPMLFFLLGLREFMVVLGLVGMAMGIVEGTLIILLYQKARVVGERVPEYALKVPRILPYIVGIVVAGGAAAELYFTYVG</sequence>
<keyword evidence="5 9" id="KW-0812">Transmembrane</keyword>
<dbReference type="AlphaFoldDB" id="A0A1G2QYK7"/>
<dbReference type="EMBL" id="MHTT01000015">
    <property type="protein sequence ID" value="OHA65209.1"/>
    <property type="molecule type" value="Genomic_DNA"/>
</dbReference>
<dbReference type="Proteomes" id="UP000178065">
    <property type="component" value="Unassembled WGS sequence"/>
</dbReference>
<evidence type="ECO:0000256" key="2">
    <source>
        <dbReference type="ARBA" id="ARBA00022448"/>
    </source>
</evidence>
<proteinExistence type="predicted"/>
<dbReference type="GO" id="GO:0015173">
    <property type="term" value="F:aromatic amino acid transmembrane transporter activity"/>
    <property type="evidence" value="ECO:0007669"/>
    <property type="project" value="InterPro"/>
</dbReference>
<feature type="transmembrane region" description="Helical" evidence="9">
    <location>
        <begin position="145"/>
        <end position="163"/>
    </location>
</feature>
<dbReference type="Pfam" id="PF03222">
    <property type="entry name" value="Trp_Tyr_perm"/>
    <property type="match status" value="1"/>
</dbReference>
<dbReference type="GO" id="GO:0005886">
    <property type="term" value="C:plasma membrane"/>
    <property type="evidence" value="ECO:0007669"/>
    <property type="project" value="UniProtKB-SubCell"/>
</dbReference>
<keyword evidence="4" id="KW-0997">Cell inner membrane</keyword>
<keyword evidence="6" id="KW-0029">Amino-acid transport</keyword>
<feature type="transmembrane region" description="Helical" evidence="9">
    <location>
        <begin position="315"/>
        <end position="338"/>
    </location>
</feature>
<comment type="caution">
    <text evidence="10">The sequence shown here is derived from an EMBL/GenBank/DDBJ whole genome shotgun (WGS) entry which is preliminary data.</text>
</comment>
<dbReference type="PANTHER" id="PTHR46997:SF2">
    <property type="entry name" value="TYROSINE-SPECIFIC TRANSPORT SYSTEM"/>
    <property type="match status" value="1"/>
</dbReference>
<feature type="transmembrane region" description="Helical" evidence="9">
    <location>
        <begin position="257"/>
        <end position="277"/>
    </location>
</feature>
<accession>A0A1G2QYK7</accession>
<dbReference type="InterPro" id="IPR018227">
    <property type="entry name" value="Amino_acid_transport_2"/>
</dbReference>
<feature type="transmembrane region" description="Helical" evidence="9">
    <location>
        <begin position="215"/>
        <end position="237"/>
    </location>
</feature>
<evidence type="ECO:0000256" key="9">
    <source>
        <dbReference type="SAM" id="Phobius"/>
    </source>
</evidence>
<dbReference type="STRING" id="1802448.A2672_01845"/>
<feature type="transmembrane region" description="Helical" evidence="9">
    <location>
        <begin position="39"/>
        <end position="59"/>
    </location>
</feature>
<keyword evidence="2" id="KW-0813">Transport</keyword>
<evidence type="ECO:0000256" key="4">
    <source>
        <dbReference type="ARBA" id="ARBA00022519"/>
    </source>
</evidence>
<dbReference type="PANTHER" id="PTHR46997">
    <property type="entry name" value="LOW AFFINITY TRYPTOPHAN PERMEASE-RELATED"/>
    <property type="match status" value="1"/>
</dbReference>
<evidence type="ECO:0000313" key="10">
    <source>
        <dbReference type="EMBL" id="OHA65209.1"/>
    </source>
</evidence>
<feature type="transmembrane region" description="Helical" evidence="9">
    <location>
        <begin position="183"/>
        <end position="203"/>
    </location>
</feature>
<evidence type="ECO:0008006" key="12">
    <source>
        <dbReference type="Google" id="ProtNLM"/>
    </source>
</evidence>